<dbReference type="SUPFAM" id="SSF54285">
    <property type="entry name" value="MoaD/ThiS"/>
    <property type="match status" value="1"/>
</dbReference>
<dbReference type="InterPro" id="IPR016155">
    <property type="entry name" value="Mopterin_synth/thiamin_S_b"/>
</dbReference>
<name>A0ABS9D880_9ALTE</name>
<comment type="caution">
    <text evidence="1">The sequence shown here is derived from an EMBL/GenBank/DDBJ whole genome shotgun (WGS) entry which is preliminary data.</text>
</comment>
<sequence>MLKILFFGQLKDMLKTSALELDWQQDNQTLDTVSKLRQYLQTKEQGWQEYLQVGKVLVAVNQELVQDEQVISDSDEIAFFPPVTGG</sequence>
<dbReference type="Pfam" id="PF02597">
    <property type="entry name" value="ThiS"/>
    <property type="match status" value="1"/>
</dbReference>
<dbReference type="NCBIfam" id="TIGR01682">
    <property type="entry name" value="moaD"/>
    <property type="match status" value="1"/>
</dbReference>
<organism evidence="1 2">
    <name type="scientific">Paraglaciecola algarum</name>
    <dbReference type="NCBI Taxonomy" id="3050085"/>
    <lineage>
        <taxon>Bacteria</taxon>
        <taxon>Pseudomonadati</taxon>
        <taxon>Pseudomonadota</taxon>
        <taxon>Gammaproteobacteria</taxon>
        <taxon>Alteromonadales</taxon>
        <taxon>Alteromonadaceae</taxon>
        <taxon>Paraglaciecola</taxon>
    </lineage>
</organism>
<gene>
    <name evidence="1" type="primary">moaD</name>
    <name evidence="1" type="ORF">L0668_12835</name>
</gene>
<dbReference type="EMBL" id="JAKGAS010000006">
    <property type="protein sequence ID" value="MCF2949000.1"/>
    <property type="molecule type" value="Genomic_DNA"/>
</dbReference>
<reference evidence="1 2" key="1">
    <citation type="submission" date="2022-01" db="EMBL/GenBank/DDBJ databases">
        <title>Paraglaciecola sp. G1-23.</title>
        <authorList>
            <person name="Jin M.S."/>
            <person name="Han D.M."/>
            <person name="Kim H.M."/>
            <person name="Jeon C.O."/>
        </authorList>
    </citation>
    <scope>NUCLEOTIDE SEQUENCE [LARGE SCALE GENOMIC DNA]</scope>
    <source>
        <strain evidence="1 2">G1-23</strain>
    </source>
</reference>
<dbReference type="RefSeq" id="WP_235313037.1">
    <property type="nucleotide sequence ID" value="NZ_JAKGAS010000006.1"/>
</dbReference>
<evidence type="ECO:0000313" key="1">
    <source>
        <dbReference type="EMBL" id="MCF2949000.1"/>
    </source>
</evidence>
<accession>A0ABS9D880</accession>
<dbReference type="Proteomes" id="UP001521137">
    <property type="component" value="Unassembled WGS sequence"/>
</dbReference>
<evidence type="ECO:0000313" key="2">
    <source>
        <dbReference type="Proteomes" id="UP001521137"/>
    </source>
</evidence>
<dbReference type="Gene3D" id="3.10.20.30">
    <property type="match status" value="1"/>
</dbReference>
<dbReference type="CDD" id="cd00754">
    <property type="entry name" value="Ubl_MoaD"/>
    <property type="match status" value="1"/>
</dbReference>
<dbReference type="InterPro" id="IPR003749">
    <property type="entry name" value="ThiS/MoaD-like"/>
</dbReference>
<protein>
    <submittedName>
        <fullName evidence="1">Molybdopterin converting factor subunit 1</fullName>
    </submittedName>
</protein>
<proteinExistence type="predicted"/>
<keyword evidence="2" id="KW-1185">Reference proteome</keyword>
<dbReference type="InterPro" id="IPR012675">
    <property type="entry name" value="Beta-grasp_dom_sf"/>
</dbReference>